<dbReference type="GO" id="GO:0000149">
    <property type="term" value="F:SNARE binding"/>
    <property type="evidence" value="ECO:0007669"/>
    <property type="project" value="TreeGrafter"/>
</dbReference>
<dbReference type="InterPro" id="IPR000727">
    <property type="entry name" value="T_SNARE_dom"/>
</dbReference>
<dbReference type="AlphaFoldDB" id="A0A8B6DHQ2"/>
<dbReference type="SMART" id="SM00397">
    <property type="entry name" value="t_SNARE"/>
    <property type="match status" value="1"/>
</dbReference>
<reference evidence="4" key="1">
    <citation type="submission" date="2018-11" db="EMBL/GenBank/DDBJ databases">
        <authorList>
            <person name="Alioto T."/>
            <person name="Alioto T."/>
        </authorList>
    </citation>
    <scope>NUCLEOTIDE SEQUENCE</scope>
</reference>
<dbReference type="GO" id="GO:0005484">
    <property type="term" value="F:SNAP receptor activity"/>
    <property type="evidence" value="ECO:0007669"/>
    <property type="project" value="TreeGrafter"/>
</dbReference>
<dbReference type="Pfam" id="PF26585">
    <property type="entry name" value="STX17_N"/>
    <property type="match status" value="1"/>
</dbReference>
<keyword evidence="5" id="KW-1185">Reference proteome</keyword>
<comment type="similarity">
    <text evidence="1">Belongs to the syntaxin family.</text>
</comment>
<accession>A0A8B6DHQ2</accession>
<proteinExistence type="inferred from homology"/>
<evidence type="ECO:0000256" key="2">
    <source>
        <dbReference type="SAM" id="MobiDB-lite"/>
    </source>
</evidence>
<dbReference type="GO" id="GO:0012505">
    <property type="term" value="C:endomembrane system"/>
    <property type="evidence" value="ECO:0007669"/>
    <property type="project" value="TreeGrafter"/>
</dbReference>
<feature type="region of interest" description="Disordered" evidence="2">
    <location>
        <begin position="339"/>
        <end position="360"/>
    </location>
</feature>
<dbReference type="InterPro" id="IPR045242">
    <property type="entry name" value="Syntaxin"/>
</dbReference>
<dbReference type="Proteomes" id="UP000596742">
    <property type="component" value="Unassembled WGS sequence"/>
</dbReference>
<dbReference type="GO" id="GO:0006886">
    <property type="term" value="P:intracellular protein transport"/>
    <property type="evidence" value="ECO:0007669"/>
    <property type="project" value="TreeGrafter"/>
</dbReference>
<feature type="region of interest" description="Disordered" evidence="2">
    <location>
        <begin position="154"/>
        <end position="189"/>
    </location>
</feature>
<dbReference type="PANTHER" id="PTHR19957">
    <property type="entry name" value="SYNTAXIN"/>
    <property type="match status" value="1"/>
</dbReference>
<dbReference type="GO" id="GO:0006887">
    <property type="term" value="P:exocytosis"/>
    <property type="evidence" value="ECO:0007669"/>
    <property type="project" value="TreeGrafter"/>
</dbReference>
<comment type="caution">
    <text evidence="4">The sequence shown here is derived from an EMBL/GenBank/DDBJ whole genome shotgun (WGS) entry which is preliminary data.</text>
</comment>
<dbReference type="SUPFAM" id="SSF47661">
    <property type="entry name" value="t-snare proteins"/>
    <property type="match status" value="1"/>
</dbReference>
<dbReference type="PROSITE" id="PS50192">
    <property type="entry name" value="T_SNARE"/>
    <property type="match status" value="1"/>
</dbReference>
<dbReference type="GO" id="GO:0006906">
    <property type="term" value="P:vesicle fusion"/>
    <property type="evidence" value="ECO:0007669"/>
    <property type="project" value="TreeGrafter"/>
</dbReference>
<evidence type="ECO:0000259" key="3">
    <source>
        <dbReference type="PROSITE" id="PS50192"/>
    </source>
</evidence>
<evidence type="ECO:0000313" key="4">
    <source>
        <dbReference type="EMBL" id="VDI20299.1"/>
    </source>
</evidence>
<evidence type="ECO:0000256" key="1">
    <source>
        <dbReference type="ARBA" id="ARBA00009063"/>
    </source>
</evidence>
<name>A0A8B6DHQ2_MYTGA</name>
<feature type="compositionally biased region" description="Basic and acidic residues" evidence="2">
    <location>
        <begin position="339"/>
        <end position="349"/>
    </location>
</feature>
<organism evidence="4 5">
    <name type="scientific">Mytilus galloprovincialis</name>
    <name type="common">Mediterranean mussel</name>
    <dbReference type="NCBI Taxonomy" id="29158"/>
    <lineage>
        <taxon>Eukaryota</taxon>
        <taxon>Metazoa</taxon>
        <taxon>Spiralia</taxon>
        <taxon>Lophotrochozoa</taxon>
        <taxon>Mollusca</taxon>
        <taxon>Bivalvia</taxon>
        <taxon>Autobranchia</taxon>
        <taxon>Pteriomorphia</taxon>
        <taxon>Mytilida</taxon>
        <taxon>Mytiloidea</taxon>
        <taxon>Mytilidae</taxon>
        <taxon>Mytilinae</taxon>
        <taxon>Mytilus</taxon>
    </lineage>
</organism>
<dbReference type="EMBL" id="UYJE01003558">
    <property type="protein sequence ID" value="VDI20299.1"/>
    <property type="molecule type" value="Genomic_DNA"/>
</dbReference>
<evidence type="ECO:0000313" key="5">
    <source>
        <dbReference type="Proteomes" id="UP000596742"/>
    </source>
</evidence>
<dbReference type="GO" id="GO:0005886">
    <property type="term" value="C:plasma membrane"/>
    <property type="evidence" value="ECO:0007669"/>
    <property type="project" value="TreeGrafter"/>
</dbReference>
<dbReference type="InterPro" id="IPR059001">
    <property type="entry name" value="STX17_N"/>
</dbReference>
<dbReference type="InterPro" id="IPR010989">
    <property type="entry name" value="SNARE"/>
</dbReference>
<protein>
    <submittedName>
        <fullName evidence="4">Syntaxin 17</fullName>
    </submittedName>
</protein>
<dbReference type="GO" id="GO:0048278">
    <property type="term" value="P:vesicle docking"/>
    <property type="evidence" value="ECO:0007669"/>
    <property type="project" value="TreeGrafter"/>
</dbReference>
<dbReference type="Gene3D" id="1.20.5.110">
    <property type="match status" value="1"/>
</dbReference>
<dbReference type="GO" id="GO:0031201">
    <property type="term" value="C:SNARE complex"/>
    <property type="evidence" value="ECO:0007669"/>
    <property type="project" value="TreeGrafter"/>
</dbReference>
<dbReference type="OrthoDB" id="10035606at2759"/>
<dbReference type="PANTHER" id="PTHR19957:SF139">
    <property type="entry name" value="SYNTAXIN-17"/>
    <property type="match status" value="1"/>
</dbReference>
<gene>
    <name evidence="4" type="ORF">MGAL_10B011041</name>
</gene>
<sequence>MAYLFRFCFVNYDHLDTSCLHFYEKQNFMNITNMGSFEKNTSWTSRDTEIPKFPIQRLEPSIQKFLKVIEMDLDRLHKHRLNIEKYSRLQDWTNLNKEQINTTRTVQQIVRNIKEIEKTRRQVQDNDLHKFDEKIEDMKNTAIRSIKEFAEIESTEAETQPESQQHEDNDEEDANLSHPLMPGKHSDDPARKASIALGIEQLQINPKIMEDTEAMESWENLHQNLMELNTMIHHFSTEVHSQQEKVDNIQDNIETAQQSINDGTRSLGGASKYKAAIFPIAGAVIGTIMAGPVGLVAGAKIGGVAGAVGGGALGYTGGRIIKSRQDKITNIELSNLSEKSTDCSSEDKQSPGNSWLPWNW</sequence>
<dbReference type="SUPFAM" id="SSF58038">
    <property type="entry name" value="SNARE fusion complex"/>
    <property type="match status" value="1"/>
</dbReference>
<feature type="domain" description="T-SNARE coiled-coil homology" evidence="3">
    <location>
        <begin position="208"/>
        <end position="270"/>
    </location>
</feature>